<dbReference type="EMBL" id="LCQD01000043">
    <property type="protein sequence ID" value="KKW10242.1"/>
    <property type="molecule type" value="Genomic_DNA"/>
</dbReference>
<protein>
    <submittedName>
        <fullName evidence="2">Uncharacterized protein</fullName>
    </submittedName>
</protein>
<evidence type="ECO:0000313" key="3">
    <source>
        <dbReference type="Proteomes" id="UP000034588"/>
    </source>
</evidence>
<name>A0A0G1Y5T8_9BACT</name>
<dbReference type="AlphaFoldDB" id="A0A0G1Y5T8"/>
<sequence>MTDHSQRLSLTLSLDRNCETCKHRRELHHINGMTEFRCAVSEVEDNNCDGKHYEWDGVSSDYDEAENER</sequence>
<comment type="caution">
    <text evidence="2">The sequence shown here is derived from an EMBL/GenBank/DDBJ whole genome shotgun (WGS) entry which is preliminary data.</text>
</comment>
<proteinExistence type="predicted"/>
<accession>A0A0G1Y5T8</accession>
<feature type="region of interest" description="Disordered" evidence="1">
    <location>
        <begin position="49"/>
        <end position="69"/>
    </location>
</feature>
<gene>
    <name evidence="2" type="ORF">UY48_C0043G0002</name>
</gene>
<organism evidence="2 3">
    <name type="scientific">Candidatus Gottesmanbacteria bacterium GW2011_GWB1_49_7</name>
    <dbReference type="NCBI Taxonomy" id="1618448"/>
    <lineage>
        <taxon>Bacteria</taxon>
        <taxon>Candidatus Gottesmaniibacteriota</taxon>
    </lineage>
</organism>
<reference evidence="2 3" key="1">
    <citation type="journal article" date="2015" name="Nature">
        <title>rRNA introns, odd ribosomes, and small enigmatic genomes across a large radiation of phyla.</title>
        <authorList>
            <person name="Brown C.T."/>
            <person name="Hug L.A."/>
            <person name="Thomas B.C."/>
            <person name="Sharon I."/>
            <person name="Castelle C.J."/>
            <person name="Singh A."/>
            <person name="Wilkins M.J."/>
            <person name="Williams K.H."/>
            <person name="Banfield J.F."/>
        </authorList>
    </citation>
    <scope>NUCLEOTIDE SEQUENCE [LARGE SCALE GENOMIC DNA]</scope>
</reference>
<evidence type="ECO:0000256" key="1">
    <source>
        <dbReference type="SAM" id="MobiDB-lite"/>
    </source>
</evidence>
<dbReference type="Proteomes" id="UP000034588">
    <property type="component" value="Unassembled WGS sequence"/>
</dbReference>
<evidence type="ECO:0000313" key="2">
    <source>
        <dbReference type="EMBL" id="KKW10242.1"/>
    </source>
</evidence>